<dbReference type="Proteomes" id="UP000624041">
    <property type="component" value="Unassembled WGS sequence"/>
</dbReference>
<dbReference type="SMART" id="SM00740">
    <property type="entry name" value="PASTA"/>
    <property type="match status" value="4"/>
</dbReference>
<evidence type="ECO:0000256" key="1">
    <source>
        <dbReference type="SAM" id="MobiDB-lite"/>
    </source>
</evidence>
<protein>
    <recommendedName>
        <fullName evidence="3">PASTA domain-containing protein</fullName>
    </recommendedName>
</protein>
<evidence type="ECO:0000256" key="2">
    <source>
        <dbReference type="SAM" id="Phobius"/>
    </source>
</evidence>
<dbReference type="RefSeq" id="WP_188856434.1">
    <property type="nucleotide sequence ID" value="NZ_BMOS01000006.1"/>
</dbReference>
<feature type="region of interest" description="Disordered" evidence="1">
    <location>
        <begin position="1"/>
        <end position="92"/>
    </location>
</feature>
<dbReference type="EMBL" id="BMOS01000006">
    <property type="protein sequence ID" value="GGN54404.1"/>
    <property type="molecule type" value="Genomic_DNA"/>
</dbReference>
<feature type="compositionally biased region" description="Basic and acidic residues" evidence="1">
    <location>
        <begin position="23"/>
        <end position="37"/>
    </location>
</feature>
<feature type="domain" description="PASTA" evidence="3">
    <location>
        <begin position="132"/>
        <end position="193"/>
    </location>
</feature>
<dbReference type="PROSITE" id="PS51178">
    <property type="entry name" value="PASTA"/>
    <property type="match status" value="3"/>
</dbReference>
<dbReference type="CDD" id="cd06577">
    <property type="entry name" value="PASTA_pknB"/>
    <property type="match status" value="3"/>
</dbReference>
<feature type="domain" description="PASTA" evidence="3">
    <location>
        <begin position="340"/>
        <end position="407"/>
    </location>
</feature>
<evidence type="ECO:0000313" key="4">
    <source>
        <dbReference type="EMBL" id="GGN54404.1"/>
    </source>
</evidence>
<comment type="caution">
    <text evidence="4">The sequence shown here is derived from an EMBL/GenBank/DDBJ whole genome shotgun (WGS) entry which is preliminary data.</text>
</comment>
<name>A0A918D0K6_9BACI</name>
<feature type="compositionally biased region" description="Acidic residues" evidence="1">
    <location>
        <begin position="485"/>
        <end position="504"/>
    </location>
</feature>
<feature type="domain" description="PASTA" evidence="3">
    <location>
        <begin position="273"/>
        <end position="339"/>
    </location>
</feature>
<evidence type="ECO:0000259" key="3">
    <source>
        <dbReference type="PROSITE" id="PS51178"/>
    </source>
</evidence>
<feature type="compositionally biased region" description="Basic and acidic residues" evidence="1">
    <location>
        <begin position="64"/>
        <end position="74"/>
    </location>
</feature>
<feature type="region of interest" description="Disordered" evidence="1">
    <location>
        <begin position="475"/>
        <end position="504"/>
    </location>
</feature>
<organism evidence="4 5">
    <name type="scientific">Oceanobacillus indicireducens</name>
    <dbReference type="NCBI Taxonomy" id="1004261"/>
    <lineage>
        <taxon>Bacteria</taxon>
        <taxon>Bacillati</taxon>
        <taxon>Bacillota</taxon>
        <taxon>Bacilli</taxon>
        <taxon>Bacillales</taxon>
        <taxon>Bacillaceae</taxon>
        <taxon>Oceanobacillus</taxon>
    </lineage>
</organism>
<accession>A0A918D0K6</accession>
<gene>
    <name evidence="4" type="ORF">GCM10007971_12090</name>
</gene>
<proteinExistence type="predicted"/>
<evidence type="ECO:0000313" key="5">
    <source>
        <dbReference type="Proteomes" id="UP000624041"/>
    </source>
</evidence>
<sequence length="504" mass="57922">MSDFLSKFNKDKYQDMLNEQEEDKDKQVKEEQDRQTENQEETELPEKRENQENQENQAPASEIEDNKSELETDPPRAPSPTRNSRQRDAEEEVEIDLDYRRKKRRRMWLIISGSVLACGLIFFIYYLLVHVKVEDFVGESVSVAREWAGENDVEIELNQEYNMEYDANQVFEQSVAAGDKIRKGKTLELTSSLGPDPEEVIPLPDFSEMSQEEARNWIDENKAENLQLVTEYSDDLEEGEYIKTTIRDSGVDEAEYQRKHSAAVYYSKGKEVFEKNITVPDFTGKPKEEVEKWAETNEIDMTYEEADSDSIEPEHIISQSEAADEKVAKRDKMKVKVSVGKATVVPNFWGLTAEEAVSNYPDLDVTVKERYNTDIPYGRFISQSVEAETKLTDQDDKGVTVTYSLGKPYLADFRGQMEGDLPRLFFDEYQSKGADIKYIVKYVYSPEVKGTVVNMSKFNEFVPMTYTVEISISNNASAPPNPPDFFDDEPEAPVVDEDIEVDEE</sequence>
<feature type="transmembrane region" description="Helical" evidence="2">
    <location>
        <begin position="107"/>
        <end position="128"/>
    </location>
</feature>
<dbReference type="Pfam" id="PF03793">
    <property type="entry name" value="PASTA"/>
    <property type="match status" value="2"/>
</dbReference>
<keyword evidence="2" id="KW-0812">Transmembrane</keyword>
<dbReference type="InterPro" id="IPR005543">
    <property type="entry name" value="PASTA_dom"/>
</dbReference>
<dbReference type="AlphaFoldDB" id="A0A918D0K6"/>
<keyword evidence="2" id="KW-0472">Membrane</keyword>
<reference evidence="4" key="1">
    <citation type="journal article" date="2014" name="Int. J. Syst. Evol. Microbiol.">
        <title>Complete genome sequence of Corynebacterium casei LMG S-19264T (=DSM 44701T), isolated from a smear-ripened cheese.</title>
        <authorList>
            <consortium name="US DOE Joint Genome Institute (JGI-PGF)"/>
            <person name="Walter F."/>
            <person name="Albersmeier A."/>
            <person name="Kalinowski J."/>
            <person name="Ruckert C."/>
        </authorList>
    </citation>
    <scope>NUCLEOTIDE SEQUENCE</scope>
    <source>
        <strain evidence="4">JCM 17251</strain>
    </source>
</reference>
<keyword evidence="2" id="KW-1133">Transmembrane helix</keyword>
<keyword evidence="5" id="KW-1185">Reference proteome</keyword>
<dbReference type="Gene3D" id="3.30.10.20">
    <property type="match status" value="3"/>
</dbReference>
<reference evidence="4" key="2">
    <citation type="submission" date="2020-09" db="EMBL/GenBank/DDBJ databases">
        <authorList>
            <person name="Sun Q."/>
            <person name="Ohkuma M."/>
        </authorList>
    </citation>
    <scope>NUCLEOTIDE SEQUENCE</scope>
    <source>
        <strain evidence="4">JCM 17251</strain>
    </source>
</reference>